<dbReference type="EMBL" id="HBIO01019424">
    <property type="protein sequence ID" value="CAE0470098.1"/>
    <property type="molecule type" value="Transcribed_RNA"/>
</dbReference>
<sequence length="613" mass="67802">MMALIKTRLPFSLGILTISLLALTIEIEALLVLPKQCQSFASIPCTISPCWSGLPRPYSSTATTRRGRRRTAISANLNAKRSSNRRGHNSRTHNLSKSLPAIPVIGPLIKTKPLMVSGEMILNPTPLQWKALQECVVVHRNMLAQSEKDGDGEGDGNEISNSVSGDDMKTATIDAAPLIAIIDQATSTNVSKVKPPFSPFREGGRYATLAAVVGIIPGRGQGDEDESSFLDYMDTCNVMVDDNYNYGIDGGLGAVTSIAPLSSTVRLVGVGRAALRKFFYRVPTELCKEITEGEGEAIEEEEEWSDFTMFLDEDDIMLLDNDDDTDDEDEYINHIMETNAGYDDNIPIVMSAFEPLCDDASVYSLADPNKVGEKGQRSYRSSPVHALSALNNISIKVNWAHDDRRKLVDGIKAAKARYELNQARRRGEVDYDDGLYDVDGLGSLFGGDGDGDSSTTATTTRTTEKNAMTVDEFLATFKGNMMRIDPSELPQNQPSAMERMEQMENYGLSYYGSLSSISKLTNIATSQLSPYYSDQFREREEYDLEVSSFVAFRALEGFAVEEDMVWSLHCTSSIERLNRAYEIILDHTIQLKKLAEKLNGDLRDCGEECTDLW</sequence>
<protein>
    <submittedName>
        <fullName evidence="2">Uncharacterized protein</fullName>
    </submittedName>
</protein>
<proteinExistence type="predicted"/>
<gene>
    <name evidence="2" type="ORF">CDEB00056_LOCUS14951</name>
</gene>
<reference evidence="2" key="1">
    <citation type="submission" date="2021-01" db="EMBL/GenBank/DDBJ databases">
        <authorList>
            <person name="Corre E."/>
            <person name="Pelletier E."/>
            <person name="Niang G."/>
            <person name="Scheremetjew M."/>
            <person name="Finn R."/>
            <person name="Kale V."/>
            <person name="Holt S."/>
            <person name="Cochrane G."/>
            <person name="Meng A."/>
            <person name="Brown T."/>
            <person name="Cohen L."/>
        </authorList>
    </citation>
    <scope>NUCLEOTIDE SEQUENCE</scope>
    <source>
        <strain evidence="2">MM31A-1</strain>
    </source>
</reference>
<dbReference type="AlphaFoldDB" id="A0A7S3Q9F0"/>
<name>A0A7S3Q9F0_9STRA</name>
<accession>A0A7S3Q9F0</accession>
<evidence type="ECO:0000313" key="2">
    <source>
        <dbReference type="EMBL" id="CAE0470098.1"/>
    </source>
</evidence>
<feature type="region of interest" description="Disordered" evidence="1">
    <location>
        <begin position="146"/>
        <end position="166"/>
    </location>
</feature>
<organism evidence="2">
    <name type="scientific">Chaetoceros debilis</name>
    <dbReference type="NCBI Taxonomy" id="122233"/>
    <lineage>
        <taxon>Eukaryota</taxon>
        <taxon>Sar</taxon>
        <taxon>Stramenopiles</taxon>
        <taxon>Ochrophyta</taxon>
        <taxon>Bacillariophyta</taxon>
        <taxon>Coscinodiscophyceae</taxon>
        <taxon>Chaetocerotophycidae</taxon>
        <taxon>Chaetocerotales</taxon>
        <taxon>Chaetocerotaceae</taxon>
        <taxon>Chaetoceros</taxon>
    </lineage>
</organism>
<evidence type="ECO:0000256" key="1">
    <source>
        <dbReference type="SAM" id="MobiDB-lite"/>
    </source>
</evidence>